<dbReference type="EMBL" id="JAGTTL010000018">
    <property type="protein sequence ID" value="KAK6309275.1"/>
    <property type="molecule type" value="Genomic_DNA"/>
</dbReference>
<feature type="domain" description="Immunoglobulin I-set" evidence="1">
    <location>
        <begin position="2"/>
        <end position="43"/>
    </location>
</feature>
<dbReference type="AlphaFoldDB" id="A0AAN8QMQ4"/>
<evidence type="ECO:0000259" key="1">
    <source>
        <dbReference type="Pfam" id="PF07679"/>
    </source>
</evidence>
<reference evidence="2 3" key="1">
    <citation type="submission" date="2021-04" db="EMBL/GenBank/DDBJ databases">
        <authorList>
            <person name="De Guttry C."/>
            <person name="Zahm M."/>
            <person name="Klopp C."/>
            <person name="Cabau C."/>
            <person name="Louis A."/>
            <person name="Berthelot C."/>
            <person name="Parey E."/>
            <person name="Roest Crollius H."/>
            <person name="Montfort J."/>
            <person name="Robinson-Rechavi M."/>
            <person name="Bucao C."/>
            <person name="Bouchez O."/>
            <person name="Gislard M."/>
            <person name="Lluch J."/>
            <person name="Milhes M."/>
            <person name="Lampietro C."/>
            <person name="Lopez Roques C."/>
            <person name="Donnadieu C."/>
            <person name="Braasch I."/>
            <person name="Desvignes T."/>
            <person name="Postlethwait J."/>
            <person name="Bobe J."/>
            <person name="Wedekind C."/>
            <person name="Guiguen Y."/>
        </authorList>
    </citation>
    <scope>NUCLEOTIDE SEQUENCE [LARGE SCALE GENOMIC DNA]</scope>
    <source>
        <strain evidence="2">Cs_M1</strain>
        <tissue evidence="2">Blood</tissue>
    </source>
</reference>
<dbReference type="Proteomes" id="UP001356427">
    <property type="component" value="Unassembled WGS sequence"/>
</dbReference>
<keyword evidence="3" id="KW-1185">Reference proteome</keyword>
<evidence type="ECO:0000313" key="3">
    <source>
        <dbReference type="Proteomes" id="UP001356427"/>
    </source>
</evidence>
<accession>A0AAN8QMQ4</accession>
<gene>
    <name evidence="2" type="ORF">J4Q44_G00207380</name>
</gene>
<dbReference type="Gene3D" id="2.60.40.10">
    <property type="entry name" value="Immunoglobulins"/>
    <property type="match status" value="1"/>
</dbReference>
<evidence type="ECO:0000313" key="2">
    <source>
        <dbReference type="EMBL" id="KAK6309275.1"/>
    </source>
</evidence>
<protein>
    <recommendedName>
        <fullName evidence="1">Immunoglobulin I-set domain-containing protein</fullName>
    </recommendedName>
</protein>
<sequence>MKAGQLLSAGDNIIISEDKRVLSINPVKRTDSGEYLCRVRNPAALQMPVTL</sequence>
<proteinExistence type="predicted"/>
<comment type="caution">
    <text evidence="2">The sequence shown here is derived from an EMBL/GenBank/DDBJ whole genome shotgun (WGS) entry which is preliminary data.</text>
</comment>
<dbReference type="Pfam" id="PF07679">
    <property type="entry name" value="I-set"/>
    <property type="match status" value="1"/>
</dbReference>
<organism evidence="2 3">
    <name type="scientific">Coregonus suidteri</name>
    <dbReference type="NCBI Taxonomy" id="861788"/>
    <lineage>
        <taxon>Eukaryota</taxon>
        <taxon>Metazoa</taxon>
        <taxon>Chordata</taxon>
        <taxon>Craniata</taxon>
        <taxon>Vertebrata</taxon>
        <taxon>Euteleostomi</taxon>
        <taxon>Actinopterygii</taxon>
        <taxon>Neopterygii</taxon>
        <taxon>Teleostei</taxon>
        <taxon>Protacanthopterygii</taxon>
        <taxon>Salmoniformes</taxon>
        <taxon>Salmonidae</taxon>
        <taxon>Coregoninae</taxon>
        <taxon>Coregonus</taxon>
    </lineage>
</organism>
<name>A0AAN8QMQ4_9TELE</name>
<dbReference type="SUPFAM" id="SSF48726">
    <property type="entry name" value="Immunoglobulin"/>
    <property type="match status" value="1"/>
</dbReference>
<dbReference type="InterPro" id="IPR036179">
    <property type="entry name" value="Ig-like_dom_sf"/>
</dbReference>
<dbReference type="InterPro" id="IPR013783">
    <property type="entry name" value="Ig-like_fold"/>
</dbReference>
<dbReference type="InterPro" id="IPR013098">
    <property type="entry name" value="Ig_I-set"/>
</dbReference>